<dbReference type="InterPro" id="IPR002136">
    <property type="entry name" value="Ribosomal_uL4"/>
</dbReference>
<protein>
    <recommendedName>
        <fullName evidence="4 5">Large ribosomal subunit protein uL4</fullName>
    </recommendedName>
</protein>
<feature type="region of interest" description="Disordered" evidence="6">
    <location>
        <begin position="47"/>
        <end position="78"/>
    </location>
</feature>
<dbReference type="eggNOG" id="COG0088">
    <property type="taxonomic scope" value="Bacteria"/>
</dbReference>
<dbReference type="Gene3D" id="3.40.1370.10">
    <property type="match status" value="1"/>
</dbReference>
<proteinExistence type="inferred from homology"/>
<dbReference type="InterPro" id="IPR013005">
    <property type="entry name" value="Ribosomal_uL4-like"/>
</dbReference>
<evidence type="ECO:0000313" key="7">
    <source>
        <dbReference type="EMBL" id="ERL06297.1"/>
    </source>
</evidence>
<dbReference type="Pfam" id="PF00573">
    <property type="entry name" value="Ribosomal_L4"/>
    <property type="match status" value="1"/>
</dbReference>
<evidence type="ECO:0000256" key="1">
    <source>
        <dbReference type="ARBA" id="ARBA00010528"/>
    </source>
</evidence>
<evidence type="ECO:0000313" key="8">
    <source>
        <dbReference type="Proteomes" id="UP000016638"/>
    </source>
</evidence>
<dbReference type="EMBL" id="AWEZ01000067">
    <property type="protein sequence ID" value="ERL06297.1"/>
    <property type="molecule type" value="Genomic_DNA"/>
</dbReference>
<dbReference type="OrthoDB" id="9803201at2"/>
<comment type="subunit">
    <text evidence="5">Part of the 50S ribosomal subunit.</text>
</comment>
<evidence type="ECO:0000256" key="3">
    <source>
        <dbReference type="ARBA" id="ARBA00023274"/>
    </source>
</evidence>
<keyword evidence="2 5" id="KW-0689">Ribosomal protein</keyword>
<dbReference type="GO" id="GO:0019843">
    <property type="term" value="F:rRNA binding"/>
    <property type="evidence" value="ECO:0007669"/>
    <property type="project" value="UniProtKB-UniRule"/>
</dbReference>
<comment type="function">
    <text evidence="5">One of the primary rRNA binding proteins, this protein initially binds near the 5'-end of the 23S rRNA. It is important during the early stages of 50S assembly. It makes multiple contacts with different domains of the 23S rRNA in the assembled 50S subunit and ribosome.</text>
</comment>
<feature type="compositionally biased region" description="Polar residues" evidence="6">
    <location>
        <begin position="47"/>
        <end position="56"/>
    </location>
</feature>
<comment type="similarity">
    <text evidence="1 5">Belongs to the universal ribosomal protein uL4 family.</text>
</comment>
<comment type="caution">
    <text evidence="7">The sequence shown here is derived from an EMBL/GenBank/DDBJ whole genome shotgun (WGS) entry which is preliminary data.</text>
</comment>
<dbReference type="PANTHER" id="PTHR10746:SF6">
    <property type="entry name" value="LARGE RIBOSOMAL SUBUNIT PROTEIN UL4M"/>
    <property type="match status" value="1"/>
</dbReference>
<name>U2UT75_9ACTN</name>
<accession>U2UT75</accession>
<evidence type="ECO:0000256" key="6">
    <source>
        <dbReference type="SAM" id="MobiDB-lite"/>
    </source>
</evidence>
<comment type="function">
    <text evidence="5">Forms part of the polypeptide exit tunnel.</text>
</comment>
<dbReference type="GO" id="GO:0006412">
    <property type="term" value="P:translation"/>
    <property type="evidence" value="ECO:0007669"/>
    <property type="project" value="UniProtKB-UniRule"/>
</dbReference>
<keyword evidence="3 5" id="KW-0687">Ribonucleoprotein</keyword>
<dbReference type="STRING" id="1125712.HMPREF1316_1188"/>
<dbReference type="Proteomes" id="UP000016638">
    <property type="component" value="Unassembled WGS sequence"/>
</dbReference>
<dbReference type="GO" id="GO:1990904">
    <property type="term" value="C:ribonucleoprotein complex"/>
    <property type="evidence" value="ECO:0007669"/>
    <property type="project" value="UniProtKB-KW"/>
</dbReference>
<evidence type="ECO:0000256" key="2">
    <source>
        <dbReference type="ARBA" id="ARBA00022980"/>
    </source>
</evidence>
<gene>
    <name evidence="5 7" type="primary">rplD</name>
    <name evidence="7" type="ORF">HMPREF1316_1188</name>
</gene>
<dbReference type="PANTHER" id="PTHR10746">
    <property type="entry name" value="50S RIBOSOMAL PROTEIN L4"/>
    <property type="match status" value="1"/>
</dbReference>
<organism evidence="7 8">
    <name type="scientific">Olsenella profusa F0195</name>
    <dbReference type="NCBI Taxonomy" id="1125712"/>
    <lineage>
        <taxon>Bacteria</taxon>
        <taxon>Bacillati</taxon>
        <taxon>Actinomycetota</taxon>
        <taxon>Coriobacteriia</taxon>
        <taxon>Coriobacteriales</taxon>
        <taxon>Atopobiaceae</taxon>
        <taxon>Olsenella</taxon>
    </lineage>
</organism>
<dbReference type="HAMAP" id="MF_01328_B">
    <property type="entry name" value="Ribosomal_uL4_B"/>
    <property type="match status" value="1"/>
</dbReference>
<dbReference type="GO" id="GO:0005840">
    <property type="term" value="C:ribosome"/>
    <property type="evidence" value="ECO:0007669"/>
    <property type="project" value="UniProtKB-KW"/>
</dbReference>
<evidence type="ECO:0000256" key="4">
    <source>
        <dbReference type="ARBA" id="ARBA00035244"/>
    </source>
</evidence>
<dbReference type="AlphaFoldDB" id="U2UT75"/>
<keyword evidence="8" id="KW-1185">Reference proteome</keyword>
<evidence type="ECO:0000256" key="5">
    <source>
        <dbReference type="HAMAP-Rule" id="MF_01328"/>
    </source>
</evidence>
<reference evidence="7 8" key="1">
    <citation type="submission" date="2013-08" db="EMBL/GenBank/DDBJ databases">
        <authorList>
            <person name="Durkin A.S."/>
            <person name="Haft D.R."/>
            <person name="McCorrison J."/>
            <person name="Torralba M."/>
            <person name="Gillis M."/>
            <person name="Haft D.H."/>
            <person name="Methe B."/>
            <person name="Sutton G."/>
            <person name="Nelson K.E."/>
        </authorList>
    </citation>
    <scope>NUCLEOTIDE SEQUENCE [LARGE SCALE GENOMIC DNA]</scope>
    <source>
        <strain evidence="7 8">F0195</strain>
    </source>
</reference>
<keyword evidence="5" id="KW-0694">RNA-binding</keyword>
<dbReference type="InterPro" id="IPR023574">
    <property type="entry name" value="Ribosomal_uL4_dom_sf"/>
</dbReference>
<dbReference type="PATRIC" id="fig|1125712.3.peg.2190"/>
<dbReference type="NCBIfam" id="TIGR03953">
    <property type="entry name" value="rplD_bact"/>
    <property type="match status" value="1"/>
</dbReference>
<dbReference type="GO" id="GO:0003735">
    <property type="term" value="F:structural constituent of ribosome"/>
    <property type="evidence" value="ECO:0007669"/>
    <property type="project" value="InterPro"/>
</dbReference>
<dbReference type="RefSeq" id="WP_021727071.1">
    <property type="nucleotide sequence ID" value="NZ_AWEZ01000067.1"/>
</dbReference>
<dbReference type="SUPFAM" id="SSF52166">
    <property type="entry name" value="Ribosomal protein L4"/>
    <property type="match status" value="1"/>
</dbReference>
<keyword evidence="5" id="KW-0699">rRNA-binding</keyword>
<sequence length="208" mass="22288">MSKIEVRNAQGKATDTVELSDSVFGIEPNVPVMHQVVVAYEASLRQGTHSTKNRSAVSGGGAKPWRQKGTGRARQGTIRAPQWAGGGVAFGPTPHLHTKRANNKMKKLAMRSALSGKVADAELVLVDDLSFERPSTKQAAAVIEALELEGKRVTLVVDDDDVITYLSFRNLPKVVVYGASEANTRVLLDNGALVMTTAVAKQLEEVLA</sequence>